<dbReference type="EMBL" id="CP121694">
    <property type="protein sequence ID" value="WRO22382.1"/>
    <property type="molecule type" value="Genomic_DNA"/>
</dbReference>
<dbReference type="Proteomes" id="UP001329915">
    <property type="component" value="Chromosome"/>
</dbReference>
<accession>A0AAU0UPT2</accession>
<name>A0AAU0UPT2_9FIRM</name>
<dbReference type="RefSeq" id="WP_366921795.1">
    <property type="nucleotide sequence ID" value="NZ_CP121694.1"/>
</dbReference>
<dbReference type="AlphaFoldDB" id="A0AAU0UPT2"/>
<evidence type="ECO:0000313" key="1">
    <source>
        <dbReference type="EMBL" id="WRO22382.1"/>
    </source>
</evidence>
<keyword evidence="2" id="KW-1185">Reference proteome</keyword>
<gene>
    <name evidence="1" type="ORF">MFMK1_002211</name>
</gene>
<reference evidence="1 2" key="1">
    <citation type="submission" date="2023-04" db="EMBL/GenBank/DDBJ databases">
        <authorList>
            <person name="Hsu D."/>
        </authorList>
    </citation>
    <scope>NUCLEOTIDE SEQUENCE [LARGE SCALE GENOMIC DNA]</scope>
    <source>
        <strain evidence="1 2">MK1</strain>
    </source>
</reference>
<sequence>MDNNEIEILVNKLEDFISGKDRTLTIAGEIEVALDRLFSDNDEIQDYATYFASYRPSGGEYLYDEKTMAKKSEYLLKIIKEKHKNL</sequence>
<protein>
    <recommendedName>
        <fullName evidence="3">Colicin D immunity protein domain-containing protein</fullName>
    </recommendedName>
</protein>
<dbReference type="KEGG" id="dbc:MFMK1_002211"/>
<evidence type="ECO:0008006" key="3">
    <source>
        <dbReference type="Google" id="ProtNLM"/>
    </source>
</evidence>
<evidence type="ECO:0000313" key="2">
    <source>
        <dbReference type="Proteomes" id="UP001329915"/>
    </source>
</evidence>
<organism evidence="1 2">
    <name type="scientific">Metallumcola ferriviriculae</name>
    <dbReference type="NCBI Taxonomy" id="3039180"/>
    <lineage>
        <taxon>Bacteria</taxon>
        <taxon>Bacillati</taxon>
        <taxon>Bacillota</taxon>
        <taxon>Clostridia</taxon>
        <taxon>Neomoorellales</taxon>
        <taxon>Desulfitibacteraceae</taxon>
        <taxon>Metallumcola</taxon>
    </lineage>
</organism>
<proteinExistence type="predicted"/>